<organism evidence="7 8">
    <name type="scientific">Uncinula necator</name>
    <name type="common">Grape powdery mildew</name>
    <dbReference type="NCBI Taxonomy" id="52586"/>
    <lineage>
        <taxon>Eukaryota</taxon>
        <taxon>Fungi</taxon>
        <taxon>Dikarya</taxon>
        <taxon>Ascomycota</taxon>
        <taxon>Pezizomycotina</taxon>
        <taxon>Leotiomycetes</taxon>
        <taxon>Erysiphales</taxon>
        <taxon>Erysiphaceae</taxon>
        <taxon>Erysiphe</taxon>
    </lineage>
</organism>
<dbReference type="GO" id="GO:0005778">
    <property type="term" value="C:peroxisomal membrane"/>
    <property type="evidence" value="ECO:0007669"/>
    <property type="project" value="TreeGrafter"/>
</dbReference>
<comment type="subcellular location">
    <subcellularLocation>
        <location evidence="1">Membrane</location>
        <topology evidence="1">Multi-pass membrane protein</topology>
    </subcellularLocation>
</comment>
<feature type="transmembrane region" description="Helical" evidence="5">
    <location>
        <begin position="275"/>
        <end position="293"/>
    </location>
</feature>
<dbReference type="AlphaFoldDB" id="A0A0B1P6J8"/>
<evidence type="ECO:0000256" key="5">
    <source>
        <dbReference type="SAM" id="Phobius"/>
    </source>
</evidence>
<evidence type="ECO:0000256" key="1">
    <source>
        <dbReference type="ARBA" id="ARBA00004141"/>
    </source>
</evidence>
<dbReference type="EMBL" id="JNVN01000969">
    <property type="protein sequence ID" value="KHJ34277.1"/>
    <property type="molecule type" value="Genomic_DNA"/>
</dbReference>
<keyword evidence="4 5" id="KW-0472">Membrane</keyword>
<reference evidence="7 8" key="1">
    <citation type="journal article" date="2014" name="BMC Genomics">
        <title>Adaptive genomic structural variation in the grape powdery mildew pathogen, Erysiphe necator.</title>
        <authorList>
            <person name="Jones L."/>
            <person name="Riaz S."/>
            <person name="Morales-Cruz A."/>
            <person name="Amrine K.C."/>
            <person name="McGuire B."/>
            <person name="Gubler W.D."/>
            <person name="Walker M.A."/>
            <person name="Cantu D."/>
        </authorList>
    </citation>
    <scope>NUCLEOTIDE SEQUENCE [LARGE SCALE GENOMIC DNA]</scope>
    <source>
        <strain evidence="8">c</strain>
    </source>
</reference>
<dbReference type="GO" id="GO:0007031">
    <property type="term" value="P:peroxisome organization"/>
    <property type="evidence" value="ECO:0007669"/>
    <property type="project" value="UniProtKB-ARBA"/>
</dbReference>
<dbReference type="OMA" id="QNCMDDF"/>
<sequence>MQLDIPTQLSIIIQDIIDSRFITELDRSNVKELITMESLSVSESKNVDIIAQTESKTGLLGEDQSLLEEQHQNLHDVEAPMAISGSGSGSQIPDRLAEKFLDRIADSEDQFYDIDPNESQGKDKARRFLSLQLMSSNFRQFSTRIGAIFFLQRKLKKLIAWSSYTQTTSFLAMYTLICLEPKLISVLPLVFTLLLLTNSYSTHNPSISIPAHRSENLISDEPNLFVPSVKPIKERSKDFFRNMRDIQNVMEDYSKFYDQITESITPLVNFSNEELSCSIFFFIFLASFFALSITHLIPWRLVMLLLGWIIICANHPFVSRISLVASRHFVNHKKDKLNSFLNKLIAMNKLSAPSEILEVEIFEIQLLSSAGEWVPFLYSRSPFLSSFGTDKGSEWPKGTHFMEDVRPPHGWEWTERKWTLDFLSYEWVQERVITGVEVEIEGERWVYDLRCEADMIETNDDKGKQILSLTWEEEINNPTNLEKRRGPWRRRRWVRTVKQIWPKDIPTI</sequence>
<protein>
    <submittedName>
        <fullName evidence="7">Putative peroxisomal pex24-like protein</fullName>
    </submittedName>
</protein>
<gene>
    <name evidence="7" type="ORF">EV44_g3053</name>
</gene>
<dbReference type="Proteomes" id="UP000030854">
    <property type="component" value="Unassembled WGS sequence"/>
</dbReference>
<feature type="transmembrane region" description="Helical" evidence="5">
    <location>
        <begin position="299"/>
        <end position="318"/>
    </location>
</feature>
<evidence type="ECO:0000256" key="3">
    <source>
        <dbReference type="ARBA" id="ARBA00022989"/>
    </source>
</evidence>
<dbReference type="STRING" id="52586.A0A0B1P6J8"/>
<proteinExistence type="predicted"/>
<dbReference type="InterPro" id="IPR010482">
    <property type="entry name" value="TECPR1-like_DysF"/>
</dbReference>
<keyword evidence="3 5" id="KW-1133">Transmembrane helix</keyword>
<evidence type="ECO:0000256" key="2">
    <source>
        <dbReference type="ARBA" id="ARBA00022692"/>
    </source>
</evidence>
<accession>A0A0B1P6J8</accession>
<evidence type="ECO:0000313" key="8">
    <source>
        <dbReference type="Proteomes" id="UP000030854"/>
    </source>
</evidence>
<evidence type="ECO:0000256" key="4">
    <source>
        <dbReference type="ARBA" id="ARBA00023136"/>
    </source>
</evidence>
<dbReference type="Pfam" id="PF06398">
    <property type="entry name" value="Pex24p"/>
    <property type="match status" value="1"/>
</dbReference>
<keyword evidence="2 5" id="KW-0812">Transmembrane</keyword>
<feature type="domain" description="TECPR1-like DysF" evidence="6">
    <location>
        <begin position="129"/>
        <end position="495"/>
    </location>
</feature>
<keyword evidence="8" id="KW-1185">Reference proteome</keyword>
<dbReference type="InterPro" id="IPR052816">
    <property type="entry name" value="Peroxisomal_Membrane_PEX28-32"/>
</dbReference>
<dbReference type="PANTHER" id="PTHR28304:SF2">
    <property type="entry name" value="PEROXISOMAL MEMBRANE PROTEIN PEX29"/>
    <property type="match status" value="1"/>
</dbReference>
<dbReference type="HOGENOM" id="CLU_024267_1_0_1"/>
<evidence type="ECO:0000313" key="7">
    <source>
        <dbReference type="EMBL" id="KHJ34277.1"/>
    </source>
</evidence>
<dbReference type="PANTHER" id="PTHR28304">
    <property type="entry name" value="PEROXISOMAL MEMBRANE PROTEIN PEX29"/>
    <property type="match status" value="1"/>
</dbReference>
<comment type="caution">
    <text evidence="7">The sequence shown here is derived from an EMBL/GenBank/DDBJ whole genome shotgun (WGS) entry which is preliminary data.</text>
</comment>
<name>A0A0B1P6J8_UNCNE</name>
<evidence type="ECO:0000259" key="6">
    <source>
        <dbReference type="Pfam" id="PF06398"/>
    </source>
</evidence>